<evidence type="ECO:0000313" key="3">
    <source>
        <dbReference type="Proteomes" id="UP000076661"/>
    </source>
</evidence>
<accession>A0A162BW82</accession>
<dbReference type="InterPro" id="IPR037523">
    <property type="entry name" value="VOC_core"/>
</dbReference>
<dbReference type="PROSITE" id="PS51819">
    <property type="entry name" value="VOC"/>
    <property type="match status" value="1"/>
</dbReference>
<dbReference type="PANTHER" id="PTHR36113:SF1">
    <property type="entry name" value="GLYOXALASE_BLEOMYCIN RESISTANCE PROTEIN_DIOXYGENASE"/>
    <property type="match status" value="1"/>
</dbReference>
<dbReference type="CDD" id="cd06587">
    <property type="entry name" value="VOC"/>
    <property type="match status" value="1"/>
</dbReference>
<protein>
    <submittedName>
        <fullName evidence="2">Glyoxalase</fullName>
    </submittedName>
</protein>
<dbReference type="InterPro" id="IPR029068">
    <property type="entry name" value="Glyas_Bleomycin-R_OHBP_Dase"/>
</dbReference>
<gene>
    <name evidence="2" type="ORF">N478_09735</name>
</gene>
<dbReference type="EMBL" id="AUXX01000003">
    <property type="protein sequence ID" value="KZN69769.1"/>
    <property type="molecule type" value="Genomic_DNA"/>
</dbReference>
<dbReference type="Gene3D" id="3.10.180.10">
    <property type="entry name" value="2,3-Dihydroxybiphenyl 1,2-Dioxygenase, domain 1"/>
    <property type="match status" value="1"/>
</dbReference>
<name>A0A162BW82_9GAMM</name>
<feature type="domain" description="VOC" evidence="1">
    <location>
        <begin position="2"/>
        <end position="126"/>
    </location>
</feature>
<reference evidence="2 3" key="1">
    <citation type="submission" date="2013-07" db="EMBL/GenBank/DDBJ databases">
        <title>Comparative Genomic and Metabolomic Analysis of Twelve Strains of Pseudoalteromonas luteoviolacea.</title>
        <authorList>
            <person name="Vynne N.G."/>
            <person name="Mansson M."/>
            <person name="Gram L."/>
        </authorList>
    </citation>
    <scope>NUCLEOTIDE SEQUENCE [LARGE SCALE GENOMIC DNA]</scope>
    <source>
        <strain evidence="2 3">S4060-1</strain>
    </source>
</reference>
<dbReference type="PANTHER" id="PTHR36113">
    <property type="entry name" value="LYASE, PUTATIVE-RELATED-RELATED"/>
    <property type="match status" value="1"/>
</dbReference>
<dbReference type="SUPFAM" id="SSF54593">
    <property type="entry name" value="Glyoxalase/Bleomycin resistance protein/Dihydroxybiphenyl dioxygenase"/>
    <property type="match status" value="1"/>
</dbReference>
<organism evidence="2 3">
    <name type="scientific">Pseudoalteromonas luteoviolacea S4060-1</name>
    <dbReference type="NCBI Taxonomy" id="1365257"/>
    <lineage>
        <taxon>Bacteria</taxon>
        <taxon>Pseudomonadati</taxon>
        <taxon>Pseudomonadota</taxon>
        <taxon>Gammaproteobacteria</taxon>
        <taxon>Alteromonadales</taxon>
        <taxon>Pseudoalteromonadaceae</taxon>
        <taxon>Pseudoalteromonas</taxon>
    </lineage>
</organism>
<dbReference type="InterPro" id="IPR004360">
    <property type="entry name" value="Glyas_Fos-R_dOase_dom"/>
</dbReference>
<dbReference type="PATRIC" id="fig|1365257.3.peg.324"/>
<evidence type="ECO:0000313" key="2">
    <source>
        <dbReference type="EMBL" id="KZN69769.1"/>
    </source>
</evidence>
<dbReference type="Pfam" id="PF00903">
    <property type="entry name" value="Glyoxalase"/>
    <property type="match status" value="1"/>
</dbReference>
<dbReference type="AlphaFoldDB" id="A0A162BW82"/>
<proteinExistence type="predicted"/>
<dbReference type="InterPro" id="IPR051332">
    <property type="entry name" value="Fosfomycin_Res_Enzymes"/>
</dbReference>
<dbReference type="Proteomes" id="UP000076661">
    <property type="component" value="Unassembled WGS sequence"/>
</dbReference>
<evidence type="ECO:0000259" key="1">
    <source>
        <dbReference type="PROSITE" id="PS51819"/>
    </source>
</evidence>
<comment type="caution">
    <text evidence="2">The sequence shown here is derived from an EMBL/GenBank/DDBJ whole genome shotgun (WGS) entry which is preliminary data.</text>
</comment>
<dbReference type="RefSeq" id="WP_063372622.1">
    <property type="nucleotide sequence ID" value="NZ_AUXX01000003.1"/>
</dbReference>
<sequence length="137" mass="15972">MYLEHVNLVVKNIDASLQFYRAAFPHWKVRSEGHSEWYGKPRHWLHFGDDYHYLAFSDHGEGENRVLSGHQVGFGHFAYVVNCIDSVINRLSEAGFKVDKDGQAHPHRKNVYFIDPDGFEVEFVEYMSDLPTQRNSD</sequence>